<evidence type="ECO:0000259" key="6">
    <source>
        <dbReference type="Pfam" id="PF08281"/>
    </source>
</evidence>
<organism evidence="7 8">
    <name type="scientific">Caldicoprobacter faecalis</name>
    <dbReference type="NCBI Taxonomy" id="937334"/>
    <lineage>
        <taxon>Bacteria</taxon>
        <taxon>Bacillati</taxon>
        <taxon>Bacillota</taxon>
        <taxon>Clostridia</taxon>
        <taxon>Caldicoprobacterales</taxon>
        <taxon>Caldicoprobacteraceae</taxon>
        <taxon>Caldicoprobacter</taxon>
    </lineage>
</organism>
<dbReference type="OrthoDB" id="9782703at2"/>
<dbReference type="AlphaFoldDB" id="A0A1I5Y9Q4"/>
<dbReference type="Gene3D" id="1.10.10.10">
    <property type="entry name" value="Winged helix-like DNA-binding domain superfamily/Winged helix DNA-binding domain"/>
    <property type="match status" value="1"/>
</dbReference>
<dbReference type="Proteomes" id="UP000198577">
    <property type="component" value="Unassembled WGS sequence"/>
</dbReference>
<dbReference type="CDD" id="cd06171">
    <property type="entry name" value="Sigma70_r4"/>
    <property type="match status" value="1"/>
</dbReference>
<evidence type="ECO:0000256" key="3">
    <source>
        <dbReference type="ARBA" id="ARBA00023082"/>
    </source>
</evidence>
<evidence type="ECO:0000313" key="8">
    <source>
        <dbReference type="Proteomes" id="UP000198577"/>
    </source>
</evidence>
<evidence type="ECO:0000256" key="1">
    <source>
        <dbReference type="ARBA" id="ARBA00010641"/>
    </source>
</evidence>
<evidence type="ECO:0000259" key="5">
    <source>
        <dbReference type="Pfam" id="PF04542"/>
    </source>
</evidence>
<proteinExistence type="inferred from homology"/>
<dbReference type="RefSeq" id="WP_025746407.1">
    <property type="nucleotide sequence ID" value="NZ_FOXR01000040.1"/>
</dbReference>
<gene>
    <name evidence="7" type="ORF">SAMN05444406_1402</name>
</gene>
<dbReference type="NCBIfam" id="TIGR02937">
    <property type="entry name" value="sigma70-ECF"/>
    <property type="match status" value="1"/>
</dbReference>
<dbReference type="GO" id="GO:0006352">
    <property type="term" value="P:DNA-templated transcription initiation"/>
    <property type="evidence" value="ECO:0007669"/>
    <property type="project" value="InterPro"/>
</dbReference>
<name>A0A1I5Y9Q4_9FIRM</name>
<keyword evidence="2" id="KW-0805">Transcription regulation</keyword>
<dbReference type="PANTHER" id="PTHR43133:SF60">
    <property type="entry name" value="RNA POLYMERASE SIGMA FACTOR SIGV"/>
    <property type="match status" value="1"/>
</dbReference>
<evidence type="ECO:0000313" key="7">
    <source>
        <dbReference type="EMBL" id="SFQ40830.1"/>
    </source>
</evidence>
<dbReference type="STRING" id="937334.SAMN05444406_1402"/>
<evidence type="ECO:0000256" key="2">
    <source>
        <dbReference type="ARBA" id="ARBA00023015"/>
    </source>
</evidence>
<dbReference type="PANTHER" id="PTHR43133">
    <property type="entry name" value="RNA POLYMERASE ECF-TYPE SIGMA FACTO"/>
    <property type="match status" value="1"/>
</dbReference>
<accession>A0A1I5Y9Q4</accession>
<dbReference type="SUPFAM" id="SSF88659">
    <property type="entry name" value="Sigma3 and sigma4 domains of RNA polymerase sigma factors"/>
    <property type="match status" value="1"/>
</dbReference>
<sequence length="178" mass="20776">MSSDFKTKNKIDTDELQLFEKLLIPIYTDLYRFILSIIRDEYLAEDILQETTIIAYKNFHTSKDKAKFKTWCFTIAKREAMNMRKKTIREILMTPAQYQNLIKTAIFEDSPDIMTHIAIAEAIKTLPTEYRSIINLVYGSGLSLKNTAQIMKSNYNTVKSKHRRALQKIRQTLKASVK</sequence>
<feature type="domain" description="RNA polymerase sigma-70 region 2" evidence="5">
    <location>
        <begin position="28"/>
        <end position="86"/>
    </location>
</feature>
<keyword evidence="8" id="KW-1185">Reference proteome</keyword>
<dbReference type="InterPro" id="IPR013249">
    <property type="entry name" value="RNA_pol_sigma70_r4_t2"/>
</dbReference>
<dbReference type="EMBL" id="FOXR01000040">
    <property type="protein sequence ID" value="SFQ40830.1"/>
    <property type="molecule type" value="Genomic_DNA"/>
</dbReference>
<protein>
    <submittedName>
        <fullName evidence="7">RNA polymerase sigma-70 factor, ECF subfamily</fullName>
    </submittedName>
</protein>
<keyword evidence="4" id="KW-0804">Transcription</keyword>
<dbReference type="Gene3D" id="1.10.1740.10">
    <property type="match status" value="1"/>
</dbReference>
<keyword evidence="3" id="KW-0731">Sigma factor</keyword>
<dbReference type="GO" id="GO:0003677">
    <property type="term" value="F:DNA binding"/>
    <property type="evidence" value="ECO:0007669"/>
    <property type="project" value="InterPro"/>
</dbReference>
<dbReference type="InterPro" id="IPR007627">
    <property type="entry name" value="RNA_pol_sigma70_r2"/>
</dbReference>
<comment type="similarity">
    <text evidence="1">Belongs to the sigma-70 factor family. ECF subfamily.</text>
</comment>
<dbReference type="InterPro" id="IPR036388">
    <property type="entry name" value="WH-like_DNA-bd_sf"/>
</dbReference>
<dbReference type="Pfam" id="PF04542">
    <property type="entry name" value="Sigma70_r2"/>
    <property type="match status" value="1"/>
</dbReference>
<feature type="domain" description="RNA polymerase sigma factor 70 region 4 type 2" evidence="6">
    <location>
        <begin position="118"/>
        <end position="169"/>
    </location>
</feature>
<dbReference type="InterPro" id="IPR013324">
    <property type="entry name" value="RNA_pol_sigma_r3/r4-like"/>
</dbReference>
<reference evidence="7 8" key="1">
    <citation type="submission" date="2016-10" db="EMBL/GenBank/DDBJ databases">
        <authorList>
            <person name="de Groot N.N."/>
        </authorList>
    </citation>
    <scope>NUCLEOTIDE SEQUENCE [LARGE SCALE GENOMIC DNA]</scope>
    <source>
        <strain evidence="7 8">DSM 20678</strain>
    </source>
</reference>
<dbReference type="SUPFAM" id="SSF88946">
    <property type="entry name" value="Sigma2 domain of RNA polymerase sigma factors"/>
    <property type="match status" value="1"/>
</dbReference>
<evidence type="ECO:0000256" key="4">
    <source>
        <dbReference type="ARBA" id="ARBA00023163"/>
    </source>
</evidence>
<dbReference type="InterPro" id="IPR039425">
    <property type="entry name" value="RNA_pol_sigma-70-like"/>
</dbReference>
<dbReference type="Pfam" id="PF08281">
    <property type="entry name" value="Sigma70_r4_2"/>
    <property type="match status" value="1"/>
</dbReference>
<dbReference type="InterPro" id="IPR013325">
    <property type="entry name" value="RNA_pol_sigma_r2"/>
</dbReference>
<dbReference type="InterPro" id="IPR014284">
    <property type="entry name" value="RNA_pol_sigma-70_dom"/>
</dbReference>
<dbReference type="GO" id="GO:0016987">
    <property type="term" value="F:sigma factor activity"/>
    <property type="evidence" value="ECO:0007669"/>
    <property type="project" value="UniProtKB-KW"/>
</dbReference>